<reference evidence="1" key="1">
    <citation type="submission" date="2022-06" db="EMBL/GenBank/DDBJ databases">
        <title>Phylogenomic reconstructions and comparative analyses of Kickxellomycotina fungi.</title>
        <authorList>
            <person name="Reynolds N.K."/>
            <person name="Stajich J.E."/>
            <person name="Barry K."/>
            <person name="Grigoriev I.V."/>
            <person name="Crous P."/>
            <person name="Smith M.E."/>
        </authorList>
    </citation>
    <scope>NUCLEOTIDE SEQUENCE</scope>
    <source>
        <strain evidence="1">RSA 2271</strain>
    </source>
</reference>
<name>A0ACC1HRT8_9FUNG</name>
<dbReference type="Proteomes" id="UP001145114">
    <property type="component" value="Unassembled WGS sequence"/>
</dbReference>
<proteinExistence type="predicted"/>
<keyword evidence="1" id="KW-0378">Hydrolase</keyword>
<sequence>MAITLDRSQDRDSQQQQLLPSPWRIARSMSAADIQSIAPGGWLTDNVVLFGLSTIQHNHLRYIDTIYFMEPIVAIEVMQSMRHILADKDIVFIPVNDGDGEHCEGSHWSLLVYVIARNEFYHFDSLEDRRREDNPYIQNVIRVCQHIRCILVPGSEVPDLDLILKLAPAQMNGKYIDRLYLLMFAKAIAERLEVTYVSIYADSEGEVGADWEFRNRVLGHLGEILSIEQQDIGDPAEFRDGLARKIKHHAWDTKDDVTTNTM</sequence>
<evidence type="ECO:0000313" key="1">
    <source>
        <dbReference type="EMBL" id="KAJ1678056.1"/>
    </source>
</evidence>
<comment type="caution">
    <text evidence="1">The sequence shown here is derived from an EMBL/GenBank/DDBJ whole genome shotgun (WGS) entry which is preliminary data.</text>
</comment>
<dbReference type="EMBL" id="JAMZIH010001599">
    <property type="protein sequence ID" value="KAJ1678056.1"/>
    <property type="molecule type" value="Genomic_DNA"/>
</dbReference>
<accession>A0ACC1HRT8</accession>
<evidence type="ECO:0000313" key="2">
    <source>
        <dbReference type="Proteomes" id="UP001145114"/>
    </source>
</evidence>
<organism evidence="1 2">
    <name type="scientific">Spiromyces aspiralis</name>
    <dbReference type="NCBI Taxonomy" id="68401"/>
    <lineage>
        <taxon>Eukaryota</taxon>
        <taxon>Fungi</taxon>
        <taxon>Fungi incertae sedis</taxon>
        <taxon>Zoopagomycota</taxon>
        <taxon>Kickxellomycotina</taxon>
        <taxon>Kickxellomycetes</taxon>
        <taxon>Kickxellales</taxon>
        <taxon>Kickxellaceae</taxon>
        <taxon>Spiromyces</taxon>
    </lineage>
</organism>
<keyword evidence="2" id="KW-1185">Reference proteome</keyword>
<gene>
    <name evidence="1" type="primary">SENP8_2</name>
    <name evidence="1" type="ORF">EV182_004876</name>
</gene>
<dbReference type="EC" id="3.4.22.68" evidence="1"/>
<protein>
    <submittedName>
        <fullName evidence="1">SUMO1 sentrin specific peptidase 8</fullName>
        <ecNumber evidence="1">3.4.22.68</ecNumber>
    </submittedName>
</protein>